<evidence type="ECO:0000313" key="6">
    <source>
        <dbReference type="EMBL" id="NLR89722.1"/>
    </source>
</evidence>
<feature type="transmembrane region" description="Helical" evidence="4">
    <location>
        <begin position="313"/>
        <end position="334"/>
    </location>
</feature>
<feature type="domain" description="Glycosyltransferase 2-like" evidence="5">
    <location>
        <begin position="51"/>
        <end position="171"/>
    </location>
</feature>
<keyword evidence="7" id="KW-1185">Reference proteome</keyword>
<evidence type="ECO:0000259" key="5">
    <source>
        <dbReference type="Pfam" id="PF00535"/>
    </source>
</evidence>
<keyword evidence="3 6" id="KW-0808">Transferase</keyword>
<dbReference type="Gene3D" id="3.90.550.10">
    <property type="entry name" value="Spore Coat Polysaccharide Biosynthesis Protein SpsA, Chain A"/>
    <property type="match status" value="1"/>
</dbReference>
<dbReference type="PANTHER" id="PTHR43630">
    <property type="entry name" value="POLY-BETA-1,6-N-ACETYL-D-GLUCOSAMINE SYNTHASE"/>
    <property type="match status" value="1"/>
</dbReference>
<protein>
    <submittedName>
        <fullName evidence="6">Glycosyltransferase</fullName>
    </submittedName>
</protein>
<name>A0A7X8SGI4_9BACT</name>
<sequence>MLNLFSLFSITEWNIIYFLLALPQLVFWGIIAPIRLWKKENNVEFSSFPVSVIIAAKNEENNLPLLLDKLLQQEYSDFEIVIVNDRSTDCTENIIKQYQHHHKNIVAVNIKEIEDGISPKKNAITKGIEKAKHKHLLFIDADCIPVSNQWIQRLSSTLAHKELVLGVGMYKCDNHSWVQQFTLFETILTAIGYVSFSNIGVNYMGVGRNMGYCKDLFIRNNGFEKHKSVMSGDDDLFINQVANSHNTQAITYPDSITMSTPPKDWKSWFRQKNRHAGAGYHYNFSNKLILGTLSTSHIAVYFIYLLLVPQSMANLLFIPMLLIIRILLVTLCFCKFCSVTKTKYKWWQITIMDLMLIAYQIIIGVSSVISKRNTWI</sequence>
<keyword evidence="4" id="KW-1133">Transmembrane helix</keyword>
<feature type="transmembrane region" description="Helical" evidence="4">
    <location>
        <begin position="288"/>
        <end position="307"/>
    </location>
</feature>
<keyword evidence="4" id="KW-0812">Transmembrane</keyword>
<evidence type="ECO:0000256" key="4">
    <source>
        <dbReference type="SAM" id="Phobius"/>
    </source>
</evidence>
<keyword evidence="4" id="KW-0472">Membrane</keyword>
<dbReference type="Proteomes" id="UP000585050">
    <property type="component" value="Unassembled WGS sequence"/>
</dbReference>
<comment type="similarity">
    <text evidence="1">Belongs to the glycosyltransferase 2 family.</text>
</comment>
<dbReference type="SUPFAM" id="SSF53448">
    <property type="entry name" value="Nucleotide-diphospho-sugar transferases"/>
    <property type="match status" value="1"/>
</dbReference>
<dbReference type="PANTHER" id="PTHR43630:SF1">
    <property type="entry name" value="POLY-BETA-1,6-N-ACETYL-D-GLUCOSAMINE SYNTHASE"/>
    <property type="match status" value="1"/>
</dbReference>
<organism evidence="6 7">
    <name type="scientific">Flammeovirga agarivorans</name>
    <dbReference type="NCBI Taxonomy" id="2726742"/>
    <lineage>
        <taxon>Bacteria</taxon>
        <taxon>Pseudomonadati</taxon>
        <taxon>Bacteroidota</taxon>
        <taxon>Cytophagia</taxon>
        <taxon>Cytophagales</taxon>
        <taxon>Flammeovirgaceae</taxon>
        <taxon>Flammeovirga</taxon>
    </lineage>
</organism>
<keyword evidence="2" id="KW-0328">Glycosyltransferase</keyword>
<reference evidence="6 7" key="1">
    <citation type="submission" date="2020-04" db="EMBL/GenBank/DDBJ databases">
        <title>Flammeovirga sp. SR4, a novel species isolated from seawater.</title>
        <authorList>
            <person name="Wang X."/>
        </authorList>
    </citation>
    <scope>NUCLEOTIDE SEQUENCE [LARGE SCALE GENOMIC DNA]</scope>
    <source>
        <strain evidence="6 7">SR4</strain>
    </source>
</reference>
<dbReference type="GO" id="GO:0016757">
    <property type="term" value="F:glycosyltransferase activity"/>
    <property type="evidence" value="ECO:0007669"/>
    <property type="project" value="UniProtKB-KW"/>
</dbReference>
<dbReference type="EMBL" id="JABAIL010000001">
    <property type="protein sequence ID" value="NLR89722.1"/>
    <property type="molecule type" value="Genomic_DNA"/>
</dbReference>
<evidence type="ECO:0000256" key="2">
    <source>
        <dbReference type="ARBA" id="ARBA00022676"/>
    </source>
</evidence>
<dbReference type="RefSeq" id="WP_168880408.1">
    <property type="nucleotide sequence ID" value="NZ_JABAIL010000001.1"/>
</dbReference>
<gene>
    <name evidence="6" type="ORF">HGP29_00825</name>
</gene>
<evidence type="ECO:0000256" key="3">
    <source>
        <dbReference type="ARBA" id="ARBA00022679"/>
    </source>
</evidence>
<dbReference type="InterPro" id="IPR001173">
    <property type="entry name" value="Glyco_trans_2-like"/>
</dbReference>
<proteinExistence type="inferred from homology"/>
<evidence type="ECO:0000256" key="1">
    <source>
        <dbReference type="ARBA" id="ARBA00006739"/>
    </source>
</evidence>
<dbReference type="Pfam" id="PF00535">
    <property type="entry name" value="Glycos_transf_2"/>
    <property type="match status" value="1"/>
</dbReference>
<comment type="caution">
    <text evidence="6">The sequence shown here is derived from an EMBL/GenBank/DDBJ whole genome shotgun (WGS) entry which is preliminary data.</text>
</comment>
<evidence type="ECO:0000313" key="7">
    <source>
        <dbReference type="Proteomes" id="UP000585050"/>
    </source>
</evidence>
<feature type="transmembrane region" description="Helical" evidence="4">
    <location>
        <begin position="346"/>
        <end position="369"/>
    </location>
</feature>
<accession>A0A7X8SGI4</accession>
<dbReference type="InterPro" id="IPR029044">
    <property type="entry name" value="Nucleotide-diphossugar_trans"/>
</dbReference>
<feature type="transmembrane region" description="Helical" evidence="4">
    <location>
        <begin position="15"/>
        <end position="37"/>
    </location>
</feature>
<dbReference type="AlphaFoldDB" id="A0A7X8SGI4"/>